<evidence type="ECO:0000313" key="3">
    <source>
        <dbReference type="Proteomes" id="UP000641646"/>
    </source>
</evidence>
<dbReference type="Pfam" id="PF00534">
    <property type="entry name" value="Glycos_transf_1"/>
    <property type="match status" value="1"/>
</dbReference>
<evidence type="ECO:0000259" key="1">
    <source>
        <dbReference type="Pfam" id="PF00534"/>
    </source>
</evidence>
<dbReference type="InterPro" id="IPR001296">
    <property type="entry name" value="Glyco_trans_1"/>
</dbReference>
<dbReference type="CDD" id="cd03811">
    <property type="entry name" value="GT4_GT28_WabH-like"/>
    <property type="match status" value="1"/>
</dbReference>
<gene>
    <name evidence="2" type="ORF">H6G03_02355</name>
</gene>
<dbReference type="EMBL" id="JACJPW010000004">
    <property type="protein sequence ID" value="MBD2179965.1"/>
    <property type="molecule type" value="Genomic_DNA"/>
</dbReference>
<dbReference type="SUPFAM" id="SSF53756">
    <property type="entry name" value="UDP-Glycosyltransferase/glycogen phosphorylase"/>
    <property type="match status" value="1"/>
</dbReference>
<dbReference type="AlphaFoldDB" id="A0A926VA84"/>
<dbReference type="GO" id="GO:0016757">
    <property type="term" value="F:glycosyltransferase activity"/>
    <property type="evidence" value="ECO:0007669"/>
    <property type="project" value="InterPro"/>
</dbReference>
<sequence>MIKPVLTVFYQFNPWHSSIGGIQTVIKNFVKYAPSEFEVRLVGTGHEEQHLRVGEWHEAELAGKAIKFMPLFNLKDDNVRRLIPTTIKYAAALCGRNLASDFMHFHRLEPTLAALNWPGEKALFIHNDINKQMNSAGGKDAIAWRYLPAAYFAIERLVLGQFSQIFSCNTESAQLYRQRYPEIADRVSYVKNTVDNEICYPLTWEERQQERRQLAIRMGKPEDTQFVLFAGRLHPQKDPILLVRSIAALNNPKIHLLIAGDGDLRAEIQTEISRLGLSEQVTMLGAMNQAELAQLQRLSSVFVLTSAYEGLPVVVLEALACGTPIVTTRCGETPNLLTAHSGVVCEERTPVAVADALRQVLQNPGNFPVEACVKAAQPYSASTVVGAIYNDMLRRWEQRTSICQTNREFLTGVSL</sequence>
<reference evidence="2" key="2">
    <citation type="submission" date="2020-08" db="EMBL/GenBank/DDBJ databases">
        <authorList>
            <person name="Chen M."/>
            <person name="Teng W."/>
            <person name="Zhao L."/>
            <person name="Hu C."/>
            <person name="Zhou Y."/>
            <person name="Han B."/>
            <person name="Song L."/>
            <person name="Shu W."/>
        </authorList>
    </citation>
    <scope>NUCLEOTIDE SEQUENCE</scope>
    <source>
        <strain evidence="2">FACHB-1375</strain>
    </source>
</reference>
<evidence type="ECO:0000313" key="2">
    <source>
        <dbReference type="EMBL" id="MBD2179965.1"/>
    </source>
</evidence>
<dbReference type="RefSeq" id="WP_190461698.1">
    <property type="nucleotide sequence ID" value="NZ_JACJPW010000004.1"/>
</dbReference>
<dbReference type="PANTHER" id="PTHR45947:SF3">
    <property type="entry name" value="SULFOQUINOVOSYL TRANSFERASE SQD2"/>
    <property type="match status" value="1"/>
</dbReference>
<dbReference type="PANTHER" id="PTHR45947">
    <property type="entry name" value="SULFOQUINOVOSYL TRANSFERASE SQD2"/>
    <property type="match status" value="1"/>
</dbReference>
<keyword evidence="3" id="KW-1185">Reference proteome</keyword>
<dbReference type="Gene3D" id="3.40.50.2000">
    <property type="entry name" value="Glycogen Phosphorylase B"/>
    <property type="match status" value="2"/>
</dbReference>
<dbReference type="InterPro" id="IPR050194">
    <property type="entry name" value="Glycosyltransferase_grp1"/>
</dbReference>
<accession>A0A926VA84</accession>
<feature type="domain" description="Glycosyl transferase family 1" evidence="1">
    <location>
        <begin position="218"/>
        <end position="364"/>
    </location>
</feature>
<proteinExistence type="predicted"/>
<comment type="caution">
    <text evidence="2">The sequence shown here is derived from an EMBL/GenBank/DDBJ whole genome shotgun (WGS) entry which is preliminary data.</text>
</comment>
<protein>
    <submittedName>
        <fullName evidence="2">Glycosyltransferase</fullName>
    </submittedName>
</protein>
<dbReference type="Proteomes" id="UP000641646">
    <property type="component" value="Unassembled WGS sequence"/>
</dbReference>
<reference evidence="2" key="1">
    <citation type="journal article" date="2015" name="ISME J.">
        <title>Draft Genome Sequence of Streptomyces incarnatus NRRL8089, which Produces the Nucleoside Antibiotic Sinefungin.</title>
        <authorList>
            <person name="Oshima K."/>
            <person name="Hattori M."/>
            <person name="Shimizu H."/>
            <person name="Fukuda K."/>
            <person name="Nemoto M."/>
            <person name="Inagaki K."/>
            <person name="Tamura T."/>
        </authorList>
    </citation>
    <scope>NUCLEOTIDE SEQUENCE</scope>
    <source>
        <strain evidence="2">FACHB-1375</strain>
    </source>
</reference>
<name>A0A926VA84_9CYAN</name>
<organism evidence="2 3">
    <name type="scientific">Aerosakkonema funiforme FACHB-1375</name>
    <dbReference type="NCBI Taxonomy" id="2949571"/>
    <lineage>
        <taxon>Bacteria</taxon>
        <taxon>Bacillati</taxon>
        <taxon>Cyanobacteriota</taxon>
        <taxon>Cyanophyceae</taxon>
        <taxon>Oscillatoriophycideae</taxon>
        <taxon>Aerosakkonematales</taxon>
        <taxon>Aerosakkonemataceae</taxon>
        <taxon>Aerosakkonema</taxon>
    </lineage>
</organism>